<evidence type="ECO:0000256" key="11">
    <source>
        <dbReference type="RuleBase" id="RU079119"/>
    </source>
</evidence>
<proteinExistence type="inferred from homology"/>
<sequence length="476" mass="52919">MEARNRANLATAKTIPFFLLAIIAYVSYTITGPLVTQYLINPPRNVPARTGTGIAIAIVYYVLLIAVLATDLRLLMVVWRDPGQISIGSQPKDSERGLARGLNEFWKRDVFVCDPQGLPIWCPSCKNWKPDRTHHSQDAGRCTRKMDHFCPWVGGVIGERSYKFFVQFNLYSFLLSAYSMSVLAAFVAKGGEGSLEVQWLVALGLAGFFTIFTIGILGNSLWMVLRNVTTIENLDAFSGTMFLAVLLPPELQRLSSGLPLRSATEPPTVIGEMGNERIEPPLASDLDEPSHSSYFSNLQVTRTSRQASRLPFQDRIWKGTVTYPIVLATDRPPLPAPAPRTFAILETLPGMNPWDLGSRWRNFQAVFGSSLHEWLLPIKHSPCCDHTSLTSQFPLGPDFDELLVEAGLVPWPSSVQPAPANVLPRDVISGSVAASRESRRKRRLDAGWQNGERPDGWVSEKAARRQRNEARRAVHA</sequence>
<protein>
    <recommendedName>
        <fullName evidence="11">Palmitoyltransferase</fullName>
        <ecNumber evidence="11">2.3.1.225</ecNumber>
    </recommendedName>
</protein>
<evidence type="ECO:0000259" key="13">
    <source>
        <dbReference type="Pfam" id="PF01529"/>
    </source>
</evidence>
<evidence type="ECO:0000256" key="6">
    <source>
        <dbReference type="ARBA" id="ARBA00023139"/>
    </source>
</evidence>
<evidence type="ECO:0000256" key="3">
    <source>
        <dbReference type="ARBA" id="ARBA00022692"/>
    </source>
</evidence>
<comment type="domain">
    <text evidence="11">The DHHC domain is required for palmitoyltransferase activity.</text>
</comment>
<evidence type="ECO:0000256" key="7">
    <source>
        <dbReference type="ARBA" id="ARBA00023288"/>
    </source>
</evidence>
<accession>A0A6A6PRD2</accession>
<evidence type="ECO:0000256" key="5">
    <source>
        <dbReference type="ARBA" id="ARBA00023136"/>
    </source>
</evidence>
<organism evidence="14 15">
    <name type="scientific">Neohortaea acidophila</name>
    <dbReference type="NCBI Taxonomy" id="245834"/>
    <lineage>
        <taxon>Eukaryota</taxon>
        <taxon>Fungi</taxon>
        <taxon>Dikarya</taxon>
        <taxon>Ascomycota</taxon>
        <taxon>Pezizomycotina</taxon>
        <taxon>Dothideomycetes</taxon>
        <taxon>Dothideomycetidae</taxon>
        <taxon>Mycosphaerellales</taxon>
        <taxon>Teratosphaeriaceae</taxon>
        <taxon>Neohortaea</taxon>
    </lineage>
</organism>
<evidence type="ECO:0000256" key="4">
    <source>
        <dbReference type="ARBA" id="ARBA00022989"/>
    </source>
</evidence>
<dbReference type="GO" id="GO:0016020">
    <property type="term" value="C:membrane"/>
    <property type="evidence" value="ECO:0007669"/>
    <property type="project" value="UniProtKB-SubCell"/>
</dbReference>
<feature type="transmembrane region" description="Helical" evidence="11">
    <location>
        <begin position="50"/>
        <end position="70"/>
    </location>
</feature>
<keyword evidence="7" id="KW-0449">Lipoprotein</keyword>
<dbReference type="PANTHER" id="PTHR22883">
    <property type="entry name" value="ZINC FINGER DHHC DOMAIN CONTAINING PROTEIN"/>
    <property type="match status" value="1"/>
</dbReference>
<feature type="transmembrane region" description="Helical" evidence="11">
    <location>
        <begin position="168"/>
        <end position="187"/>
    </location>
</feature>
<dbReference type="AlphaFoldDB" id="A0A6A6PRD2"/>
<keyword evidence="8 11" id="KW-0012">Acyltransferase</keyword>
<evidence type="ECO:0000256" key="1">
    <source>
        <dbReference type="ARBA" id="ARBA00004141"/>
    </source>
</evidence>
<evidence type="ECO:0000256" key="12">
    <source>
        <dbReference type="SAM" id="MobiDB-lite"/>
    </source>
</evidence>
<feature type="transmembrane region" description="Helical" evidence="11">
    <location>
        <begin position="12"/>
        <end position="30"/>
    </location>
</feature>
<dbReference type="PANTHER" id="PTHR22883:SF23">
    <property type="entry name" value="PALMITOYLTRANSFERASE ZDHHC6"/>
    <property type="match status" value="1"/>
</dbReference>
<dbReference type="GO" id="GO:0019706">
    <property type="term" value="F:protein-cysteine S-palmitoyltransferase activity"/>
    <property type="evidence" value="ECO:0007669"/>
    <property type="project" value="UniProtKB-EC"/>
</dbReference>
<dbReference type="OrthoDB" id="331948at2759"/>
<dbReference type="EC" id="2.3.1.225" evidence="11"/>
<gene>
    <name evidence="14" type="ORF">BDY17DRAFT_324938</name>
</gene>
<dbReference type="GO" id="GO:0006612">
    <property type="term" value="P:protein targeting to membrane"/>
    <property type="evidence" value="ECO:0007669"/>
    <property type="project" value="TreeGrafter"/>
</dbReference>
<evidence type="ECO:0000313" key="14">
    <source>
        <dbReference type="EMBL" id="KAF2482670.1"/>
    </source>
</evidence>
<feature type="region of interest" description="Disordered" evidence="12">
    <location>
        <begin position="438"/>
        <end position="476"/>
    </location>
</feature>
<feature type="compositionally biased region" description="Basic and acidic residues" evidence="12">
    <location>
        <begin position="461"/>
        <end position="476"/>
    </location>
</feature>
<dbReference type="InterPro" id="IPR001594">
    <property type="entry name" value="Palmitoyltrfase_DHHC"/>
</dbReference>
<evidence type="ECO:0000256" key="8">
    <source>
        <dbReference type="ARBA" id="ARBA00023315"/>
    </source>
</evidence>
<keyword evidence="15" id="KW-1185">Reference proteome</keyword>
<comment type="catalytic activity">
    <reaction evidence="10 11">
        <text>L-cysteinyl-[protein] + hexadecanoyl-CoA = S-hexadecanoyl-L-cysteinyl-[protein] + CoA</text>
        <dbReference type="Rhea" id="RHEA:36683"/>
        <dbReference type="Rhea" id="RHEA-COMP:10131"/>
        <dbReference type="Rhea" id="RHEA-COMP:11032"/>
        <dbReference type="ChEBI" id="CHEBI:29950"/>
        <dbReference type="ChEBI" id="CHEBI:57287"/>
        <dbReference type="ChEBI" id="CHEBI:57379"/>
        <dbReference type="ChEBI" id="CHEBI:74151"/>
        <dbReference type="EC" id="2.3.1.225"/>
    </reaction>
</comment>
<dbReference type="EMBL" id="MU001636">
    <property type="protein sequence ID" value="KAF2482670.1"/>
    <property type="molecule type" value="Genomic_DNA"/>
</dbReference>
<dbReference type="PROSITE" id="PS50216">
    <property type="entry name" value="DHHC"/>
    <property type="match status" value="1"/>
</dbReference>
<evidence type="ECO:0000256" key="2">
    <source>
        <dbReference type="ARBA" id="ARBA00022679"/>
    </source>
</evidence>
<dbReference type="RefSeq" id="XP_033589240.1">
    <property type="nucleotide sequence ID" value="XM_033737284.1"/>
</dbReference>
<evidence type="ECO:0000313" key="15">
    <source>
        <dbReference type="Proteomes" id="UP000799767"/>
    </source>
</evidence>
<keyword evidence="2 11" id="KW-0808">Transferase</keyword>
<dbReference type="GO" id="GO:0005783">
    <property type="term" value="C:endoplasmic reticulum"/>
    <property type="evidence" value="ECO:0007669"/>
    <property type="project" value="TreeGrafter"/>
</dbReference>
<dbReference type="GeneID" id="54478286"/>
<keyword evidence="3 11" id="KW-0812">Transmembrane</keyword>
<feature type="domain" description="Palmitoyltransferase DHHC" evidence="13">
    <location>
        <begin position="121"/>
        <end position="234"/>
    </location>
</feature>
<keyword evidence="4 11" id="KW-1133">Transmembrane helix</keyword>
<feature type="transmembrane region" description="Helical" evidence="11">
    <location>
        <begin position="199"/>
        <end position="225"/>
    </location>
</feature>
<dbReference type="InterPro" id="IPR039859">
    <property type="entry name" value="PFA4/ZDH16/20/ERF2-like"/>
</dbReference>
<keyword evidence="6" id="KW-0564">Palmitate</keyword>
<keyword evidence="5 11" id="KW-0472">Membrane</keyword>
<comment type="similarity">
    <text evidence="9">Belongs to the DHHC palmitoyltransferase family. PFA5 subfamily.</text>
</comment>
<dbReference type="Pfam" id="PF01529">
    <property type="entry name" value="DHHC"/>
    <property type="match status" value="1"/>
</dbReference>
<evidence type="ECO:0000256" key="10">
    <source>
        <dbReference type="ARBA" id="ARBA00048048"/>
    </source>
</evidence>
<reference evidence="14" key="1">
    <citation type="journal article" date="2020" name="Stud. Mycol.">
        <title>101 Dothideomycetes genomes: a test case for predicting lifestyles and emergence of pathogens.</title>
        <authorList>
            <person name="Haridas S."/>
            <person name="Albert R."/>
            <person name="Binder M."/>
            <person name="Bloem J."/>
            <person name="Labutti K."/>
            <person name="Salamov A."/>
            <person name="Andreopoulos B."/>
            <person name="Baker S."/>
            <person name="Barry K."/>
            <person name="Bills G."/>
            <person name="Bluhm B."/>
            <person name="Cannon C."/>
            <person name="Castanera R."/>
            <person name="Culley D."/>
            <person name="Daum C."/>
            <person name="Ezra D."/>
            <person name="Gonzalez J."/>
            <person name="Henrissat B."/>
            <person name="Kuo A."/>
            <person name="Liang C."/>
            <person name="Lipzen A."/>
            <person name="Lutzoni F."/>
            <person name="Magnuson J."/>
            <person name="Mondo S."/>
            <person name="Nolan M."/>
            <person name="Ohm R."/>
            <person name="Pangilinan J."/>
            <person name="Park H.-J."/>
            <person name="Ramirez L."/>
            <person name="Alfaro M."/>
            <person name="Sun H."/>
            <person name="Tritt A."/>
            <person name="Yoshinaga Y."/>
            <person name="Zwiers L.-H."/>
            <person name="Turgeon B."/>
            <person name="Goodwin S."/>
            <person name="Spatafora J."/>
            <person name="Crous P."/>
            <person name="Grigoriev I."/>
        </authorList>
    </citation>
    <scope>NUCLEOTIDE SEQUENCE</scope>
    <source>
        <strain evidence="14">CBS 113389</strain>
    </source>
</reference>
<name>A0A6A6PRD2_9PEZI</name>
<dbReference type="Proteomes" id="UP000799767">
    <property type="component" value="Unassembled WGS sequence"/>
</dbReference>
<comment type="subcellular location">
    <subcellularLocation>
        <location evidence="1">Membrane</location>
        <topology evidence="1">Multi-pass membrane protein</topology>
    </subcellularLocation>
</comment>
<dbReference type="GO" id="GO:0005794">
    <property type="term" value="C:Golgi apparatus"/>
    <property type="evidence" value="ECO:0007669"/>
    <property type="project" value="TreeGrafter"/>
</dbReference>
<evidence type="ECO:0000256" key="9">
    <source>
        <dbReference type="ARBA" id="ARBA00038298"/>
    </source>
</evidence>